<dbReference type="AlphaFoldDB" id="A0A412PCX9"/>
<evidence type="ECO:0000313" key="1">
    <source>
        <dbReference type="EMBL" id="RGT55087.1"/>
    </source>
</evidence>
<name>A0A412PCX9_9FIRM</name>
<proteinExistence type="predicted"/>
<organism evidence="1 2">
    <name type="scientific">Solobacterium moorei</name>
    <dbReference type="NCBI Taxonomy" id="102148"/>
    <lineage>
        <taxon>Bacteria</taxon>
        <taxon>Bacillati</taxon>
        <taxon>Bacillota</taxon>
        <taxon>Erysipelotrichia</taxon>
        <taxon>Erysipelotrichales</taxon>
        <taxon>Erysipelotrichaceae</taxon>
        <taxon>Solobacterium</taxon>
    </lineage>
</organism>
<gene>
    <name evidence="1" type="ORF">DWX20_08000</name>
</gene>
<evidence type="ECO:0000313" key="2">
    <source>
        <dbReference type="Proteomes" id="UP000284731"/>
    </source>
</evidence>
<dbReference type="InterPro" id="IPR011664">
    <property type="entry name" value="Abi_system_AbiD/AbiF-like"/>
</dbReference>
<dbReference type="EMBL" id="QRWX01000003">
    <property type="protein sequence ID" value="RGT55087.1"/>
    <property type="molecule type" value="Genomic_DNA"/>
</dbReference>
<protein>
    <submittedName>
        <fullName evidence="1">Abi family protein</fullName>
    </submittedName>
</protein>
<dbReference type="RefSeq" id="WP_118765114.1">
    <property type="nucleotide sequence ID" value="NZ_CABJCF010000003.1"/>
</dbReference>
<reference evidence="1 2" key="1">
    <citation type="submission" date="2018-08" db="EMBL/GenBank/DDBJ databases">
        <title>A genome reference for cultivated species of the human gut microbiota.</title>
        <authorList>
            <person name="Zou Y."/>
            <person name="Xue W."/>
            <person name="Luo G."/>
        </authorList>
    </citation>
    <scope>NUCLEOTIDE SEQUENCE [LARGE SCALE GENOMIC DNA]</scope>
    <source>
        <strain evidence="1 2">AF18-46</strain>
    </source>
</reference>
<sequence length="356" mass="41563">MDNEEYERPYLSISEQIKHLRVDKKLHIDDDNFAAQVLSNVSYYTLVNGYKNKFTDENEIFYPNVKFSDLYTAYLLDSELNAIILKSILFIERELKSHLAHVIARDFGVYADSSFSVDKNDSKKTIVQIGKKEIDGYLSYEHYSHAGYCINILKKLKRTLIEPRENSTTLYYKQNHNHIPPWILVNDLSFGTTILWFRILPAQQKQEIATAIFPYSDSVSIQKRTDILLNMLQLIAEYRNLIAHGNRTFTTMISYFLSYKDIKKFSNDIVLKKSEYRKGIGKNDFYAAVIAILFLTNLSNPYMLFKTSLSNILSKYSSMQIGGLNIYELLNIPDNILQRIEELYKLREKKPENDNQ</sequence>
<comment type="caution">
    <text evidence="1">The sequence shown here is derived from an EMBL/GenBank/DDBJ whole genome shotgun (WGS) entry which is preliminary data.</text>
</comment>
<accession>A0A412PCX9</accession>
<dbReference type="Pfam" id="PF07751">
    <property type="entry name" value="Abi_2"/>
    <property type="match status" value="1"/>
</dbReference>
<dbReference type="Proteomes" id="UP000284731">
    <property type="component" value="Unassembled WGS sequence"/>
</dbReference>